<dbReference type="PANTHER" id="PTHR43280">
    <property type="entry name" value="ARAC-FAMILY TRANSCRIPTIONAL REGULATOR"/>
    <property type="match status" value="1"/>
</dbReference>
<keyword evidence="4" id="KW-0804">Transcription</keyword>
<dbReference type="Pfam" id="PF00072">
    <property type="entry name" value="Response_reg"/>
    <property type="match status" value="1"/>
</dbReference>
<dbReference type="Gene3D" id="1.10.10.60">
    <property type="entry name" value="Homeodomain-like"/>
    <property type="match status" value="2"/>
</dbReference>
<dbReference type="InterPro" id="IPR018060">
    <property type="entry name" value="HTH_AraC"/>
</dbReference>
<reference evidence="9" key="2">
    <citation type="journal article" date="2021" name="PeerJ">
        <title>Extensive microbial diversity within the chicken gut microbiome revealed by metagenomics and culture.</title>
        <authorList>
            <person name="Gilroy R."/>
            <person name="Ravi A."/>
            <person name="Getino M."/>
            <person name="Pursley I."/>
            <person name="Horton D.L."/>
            <person name="Alikhan N.F."/>
            <person name="Baker D."/>
            <person name="Gharbi K."/>
            <person name="Hall N."/>
            <person name="Watson M."/>
            <person name="Adriaenssens E.M."/>
            <person name="Foster-Nyarko E."/>
            <person name="Jarju S."/>
            <person name="Secka A."/>
            <person name="Antonio M."/>
            <person name="Oren A."/>
            <person name="Chaudhuri R.R."/>
            <person name="La Ragione R."/>
            <person name="Hildebrand F."/>
            <person name="Pallen M.J."/>
        </authorList>
    </citation>
    <scope>NUCLEOTIDE SEQUENCE</scope>
    <source>
        <strain evidence="9">CHK190-19873</strain>
    </source>
</reference>
<sequence length="500" mass="57749">MEIFHVVIAEDEPYAARHIRALVEREENFSVSAVYESGEDALRGLQSPRLQADLLITDIQMPGISGLDLIREAQRVRPGIPSIIISGYGSFTYAKEAISLGTMQYILKPIDVNELRAALLEAGREIERGRLEAGQQFIRKIQKNSEAVFSPDASFDRETSYRVLVFALSLSVEETILQCLEYLQKWDCVVLSYRYSMVLLWPENAGESLEAFARTLKNKVCGREQNGVFVIGDTLAAGEAVREEIEKLYDVLQGCFYLGETQIATKDTGQTRQQADAEEHHRLTAQLLQQVNSQKISDLKTVYDRLFNFFGQKKASVREMRHTLYLLVSRLYQLDAERFDPTVESNRIMRRLYTARDYEEARARIWEIIEQLSRKNPPETEHMDSGSETYWKVVHFLNANISENYSLQEIADSFHISQPYLSRLFRKYKGMSYKEYCTNLKVQTSIRLMEENPHMLIKEIAERVGYDQLYFSSVFYRVMGEYPKQYRSRLSGEKAAVPQN</sequence>
<comment type="caution">
    <text evidence="9">The sequence shown here is derived from an EMBL/GenBank/DDBJ whole genome shotgun (WGS) entry which is preliminary data.</text>
</comment>
<evidence type="ECO:0000256" key="3">
    <source>
        <dbReference type="ARBA" id="ARBA00023125"/>
    </source>
</evidence>
<evidence type="ECO:0000256" key="5">
    <source>
        <dbReference type="ARBA" id="ARBA00024867"/>
    </source>
</evidence>
<dbReference type="PROSITE" id="PS50110">
    <property type="entry name" value="RESPONSE_REGULATORY"/>
    <property type="match status" value="1"/>
</dbReference>
<comment type="function">
    <text evidence="5">May play the central regulatory role in sporulation. It may be an element of the effector pathway responsible for the activation of sporulation genes in response to nutritional stress. Spo0A may act in concert with spo0H (a sigma factor) to control the expression of some genes that are critical to the sporulation process.</text>
</comment>
<dbReference type="GO" id="GO:0000160">
    <property type="term" value="P:phosphorelay signal transduction system"/>
    <property type="evidence" value="ECO:0007669"/>
    <property type="project" value="InterPro"/>
</dbReference>
<evidence type="ECO:0000256" key="4">
    <source>
        <dbReference type="ARBA" id="ARBA00023163"/>
    </source>
</evidence>
<dbReference type="Pfam" id="PF12833">
    <property type="entry name" value="HTH_18"/>
    <property type="match status" value="1"/>
</dbReference>
<dbReference type="EMBL" id="DVIQ01000081">
    <property type="protein sequence ID" value="HIS32446.1"/>
    <property type="molecule type" value="Genomic_DNA"/>
</dbReference>
<dbReference type="Gene3D" id="3.40.50.2300">
    <property type="match status" value="1"/>
</dbReference>
<dbReference type="Proteomes" id="UP000823935">
    <property type="component" value="Unassembled WGS sequence"/>
</dbReference>
<evidence type="ECO:0000256" key="6">
    <source>
        <dbReference type="PROSITE-ProRule" id="PRU00169"/>
    </source>
</evidence>
<dbReference type="SMART" id="SM00342">
    <property type="entry name" value="HTH_ARAC"/>
    <property type="match status" value="1"/>
</dbReference>
<evidence type="ECO:0000256" key="1">
    <source>
        <dbReference type="ARBA" id="ARBA00018672"/>
    </source>
</evidence>
<feature type="domain" description="Response regulatory" evidence="8">
    <location>
        <begin position="5"/>
        <end position="123"/>
    </location>
</feature>
<evidence type="ECO:0000256" key="2">
    <source>
        <dbReference type="ARBA" id="ARBA00023015"/>
    </source>
</evidence>
<name>A0A9D1JKP0_9FIRM</name>
<dbReference type="InterPro" id="IPR001789">
    <property type="entry name" value="Sig_transdc_resp-reg_receiver"/>
</dbReference>
<dbReference type="GO" id="GO:0003700">
    <property type="term" value="F:DNA-binding transcription factor activity"/>
    <property type="evidence" value="ECO:0007669"/>
    <property type="project" value="InterPro"/>
</dbReference>
<dbReference type="SMART" id="SM00448">
    <property type="entry name" value="REC"/>
    <property type="match status" value="1"/>
</dbReference>
<evidence type="ECO:0000259" key="8">
    <source>
        <dbReference type="PROSITE" id="PS50110"/>
    </source>
</evidence>
<evidence type="ECO:0000313" key="9">
    <source>
        <dbReference type="EMBL" id="HIS32446.1"/>
    </source>
</evidence>
<dbReference type="SUPFAM" id="SSF52172">
    <property type="entry name" value="CheY-like"/>
    <property type="match status" value="1"/>
</dbReference>
<reference evidence="9" key="1">
    <citation type="submission" date="2020-10" db="EMBL/GenBank/DDBJ databases">
        <authorList>
            <person name="Gilroy R."/>
        </authorList>
    </citation>
    <scope>NUCLEOTIDE SEQUENCE</scope>
    <source>
        <strain evidence="9">CHK190-19873</strain>
    </source>
</reference>
<dbReference type="InterPro" id="IPR009057">
    <property type="entry name" value="Homeodomain-like_sf"/>
</dbReference>
<dbReference type="SUPFAM" id="SSF46689">
    <property type="entry name" value="Homeodomain-like"/>
    <property type="match status" value="2"/>
</dbReference>
<dbReference type="AlphaFoldDB" id="A0A9D1JKP0"/>
<keyword evidence="6" id="KW-0597">Phosphoprotein</keyword>
<proteinExistence type="predicted"/>
<dbReference type="GO" id="GO:0043565">
    <property type="term" value="F:sequence-specific DNA binding"/>
    <property type="evidence" value="ECO:0007669"/>
    <property type="project" value="InterPro"/>
</dbReference>
<accession>A0A9D1JKP0</accession>
<gene>
    <name evidence="9" type="ORF">IAB44_13025</name>
</gene>
<evidence type="ECO:0000313" key="10">
    <source>
        <dbReference type="Proteomes" id="UP000823935"/>
    </source>
</evidence>
<dbReference type="PROSITE" id="PS01124">
    <property type="entry name" value="HTH_ARAC_FAMILY_2"/>
    <property type="match status" value="1"/>
</dbReference>
<feature type="modified residue" description="4-aspartylphosphate" evidence="6">
    <location>
        <position position="58"/>
    </location>
</feature>
<keyword evidence="2" id="KW-0805">Transcription regulation</keyword>
<organism evidence="9 10">
    <name type="scientific">Candidatus Limivivens intestinipullorum</name>
    <dbReference type="NCBI Taxonomy" id="2840858"/>
    <lineage>
        <taxon>Bacteria</taxon>
        <taxon>Bacillati</taxon>
        <taxon>Bacillota</taxon>
        <taxon>Clostridia</taxon>
        <taxon>Lachnospirales</taxon>
        <taxon>Lachnospiraceae</taxon>
        <taxon>Lachnospiraceae incertae sedis</taxon>
        <taxon>Candidatus Limivivens</taxon>
    </lineage>
</organism>
<keyword evidence="3" id="KW-0238">DNA-binding</keyword>
<dbReference type="InterPro" id="IPR011006">
    <property type="entry name" value="CheY-like_superfamily"/>
</dbReference>
<feature type="domain" description="HTH araC/xylS-type" evidence="7">
    <location>
        <begin position="391"/>
        <end position="489"/>
    </location>
</feature>
<dbReference type="CDD" id="cd17536">
    <property type="entry name" value="REC_YesN-like"/>
    <property type="match status" value="1"/>
</dbReference>
<protein>
    <recommendedName>
        <fullName evidence="1">Stage 0 sporulation protein A homolog</fullName>
    </recommendedName>
</protein>
<evidence type="ECO:0000259" key="7">
    <source>
        <dbReference type="PROSITE" id="PS01124"/>
    </source>
</evidence>
<dbReference type="PANTHER" id="PTHR43280:SF2">
    <property type="entry name" value="HTH-TYPE TRANSCRIPTIONAL REGULATOR EXSA"/>
    <property type="match status" value="1"/>
</dbReference>